<organism evidence="9">
    <name type="scientific">mine drainage metagenome</name>
    <dbReference type="NCBI Taxonomy" id="410659"/>
    <lineage>
        <taxon>unclassified sequences</taxon>
        <taxon>metagenomes</taxon>
        <taxon>ecological metagenomes</taxon>
    </lineage>
</organism>
<feature type="transmembrane region" description="Helical" evidence="7">
    <location>
        <begin position="525"/>
        <end position="544"/>
    </location>
</feature>
<reference evidence="9" key="1">
    <citation type="submission" date="2009-10" db="EMBL/GenBank/DDBJ databases">
        <title>Diversity of trophic interactions inside an arsenic-rich microbial ecosystem.</title>
        <authorList>
            <person name="Bertin P.N."/>
            <person name="Heinrich-Salmeron A."/>
            <person name="Pelletier E."/>
            <person name="Goulhen-Chollet F."/>
            <person name="Arsene-Ploetze F."/>
            <person name="Gallien S."/>
            <person name="Calteau A."/>
            <person name="Vallenet D."/>
            <person name="Casiot C."/>
            <person name="Chane-Woon-Ming B."/>
            <person name="Giloteaux L."/>
            <person name="Barakat M."/>
            <person name="Bonnefoy V."/>
            <person name="Bruneel O."/>
            <person name="Chandler M."/>
            <person name="Cleiss J."/>
            <person name="Duran R."/>
            <person name="Elbaz-Poulichet F."/>
            <person name="Fonknechten N."/>
            <person name="Lauga B."/>
            <person name="Mornico D."/>
            <person name="Ortet P."/>
            <person name="Schaeffer C."/>
            <person name="Siguier P."/>
            <person name="Alexander Thil Smith A."/>
            <person name="Van Dorsselaer A."/>
            <person name="Weissenbach J."/>
            <person name="Medigue C."/>
            <person name="Le Paslier D."/>
        </authorList>
    </citation>
    <scope>NUCLEOTIDE SEQUENCE</scope>
</reference>
<dbReference type="EMBL" id="CABO01000019">
    <property type="protein sequence ID" value="CBI01656.1"/>
    <property type="molecule type" value="Genomic_DNA"/>
</dbReference>
<gene>
    <name evidence="9" type="ORF">CARN4_1977</name>
</gene>
<dbReference type="InterPro" id="IPR003918">
    <property type="entry name" value="NADH_UbQ_OxRdtase"/>
</dbReference>
<feature type="transmembrane region" description="Helical" evidence="7">
    <location>
        <begin position="376"/>
        <end position="403"/>
    </location>
</feature>
<evidence type="ECO:0000256" key="5">
    <source>
        <dbReference type="ARBA" id="ARBA00023002"/>
    </source>
</evidence>
<dbReference type="GO" id="GO:0016491">
    <property type="term" value="F:oxidoreductase activity"/>
    <property type="evidence" value="ECO:0007669"/>
    <property type="project" value="UniProtKB-KW"/>
</dbReference>
<dbReference type="PANTHER" id="PTHR42682:SF3">
    <property type="entry name" value="FORMATE HYDROGENLYASE SUBUNIT 3-RELATED"/>
    <property type="match status" value="1"/>
</dbReference>
<evidence type="ECO:0000256" key="6">
    <source>
        <dbReference type="ARBA" id="ARBA00023136"/>
    </source>
</evidence>
<feature type="transmembrane region" description="Helical" evidence="7">
    <location>
        <begin position="637"/>
        <end position="658"/>
    </location>
</feature>
<dbReference type="InterPro" id="IPR052175">
    <property type="entry name" value="ComplexI-like_HydComp"/>
</dbReference>
<dbReference type="InterPro" id="IPR001750">
    <property type="entry name" value="ND/Mrp_TM"/>
</dbReference>
<feature type="domain" description="NADH:quinone oxidoreductase/Mrp antiporter transmembrane" evidence="8">
    <location>
        <begin position="123"/>
        <end position="409"/>
    </location>
</feature>
<evidence type="ECO:0000256" key="4">
    <source>
        <dbReference type="ARBA" id="ARBA00022989"/>
    </source>
</evidence>
<sequence>MIWLLAALAFSALGTFVSILVPSSNGRFSGFLMLGASGIAALVAATHGLLGPAEAAVFGAAQSHLALRLDPVAGFFLAVLGFVALTTGLYGLGPLSSDERRSGRTASASACAIFFAAILACVANDILLFIFAWEMLALTFYWAIAYSGTDESAARAAYLTIVVTHVAGACIVAALLVSAHAAGGFSVQGVVAAISTMASPGAGVVLILLLIGFGAKFGLVPMHVWMPHGYRAAPSVVTALMAGGALNVGFYGVTRFIVSASSVPLWVGIVAILAGSLTAFLGILWASAQRDLRSLAALSSVENGGLIVTAFGVAMVGGALHDPLLQGFAVAAAFVQIAAHAVAKSTFFLGISAMGDACETRSLDRLGGIAKKLPGLAVAVLLCGMSLAALPPLAGFVGEWLIFEALMQAFRTGNVACEVTFTLAGALIGLAAGTAVVTFTKVLGSGVFGAARTQKRERGRSPRSVARSLALVLGSLAIVGVGIDASGLLQWIAAAIDGIAKVPASLAMTGTFPLVQPTFSGFSSISPGGLGLTIVLFSGLFWLISRLFSRPAGRCGEVWTSGEPYRPWTQYSGTGFVNPTRVIFDVALRTVRTVDKGEAFRFSSDIRPLLDLPFYRMLARPFYAISRVVRATQSGVIAAYLSYILAFTILLLLLFPSIKRW</sequence>
<dbReference type="GO" id="GO:0008137">
    <property type="term" value="F:NADH dehydrogenase (ubiquinone) activity"/>
    <property type="evidence" value="ECO:0007669"/>
    <property type="project" value="InterPro"/>
</dbReference>
<feature type="transmembrane region" description="Helical" evidence="7">
    <location>
        <begin position="156"/>
        <end position="177"/>
    </location>
</feature>
<keyword evidence="6 7" id="KW-0472">Membrane</keyword>
<evidence type="ECO:0000256" key="3">
    <source>
        <dbReference type="ARBA" id="ARBA00022692"/>
    </source>
</evidence>
<proteinExistence type="predicted"/>
<feature type="transmembrane region" description="Helical" evidence="7">
    <location>
        <begin position="465"/>
        <end position="483"/>
    </location>
</feature>
<feature type="transmembrane region" description="Helical" evidence="7">
    <location>
        <begin position="295"/>
        <end position="316"/>
    </location>
</feature>
<dbReference type="AlphaFoldDB" id="E6Q396"/>
<evidence type="ECO:0000313" key="9">
    <source>
        <dbReference type="EMBL" id="CBI01656.1"/>
    </source>
</evidence>
<comment type="caution">
    <text evidence="9">The sequence shown here is derived from an EMBL/GenBank/DDBJ whole genome shotgun (WGS) entry which is preliminary data.</text>
</comment>
<feature type="transmembrane region" description="Helical" evidence="7">
    <location>
        <begin position="112"/>
        <end position="144"/>
    </location>
</feature>
<feature type="transmembrane region" description="Helical" evidence="7">
    <location>
        <begin position="328"/>
        <end position="355"/>
    </location>
</feature>
<evidence type="ECO:0000256" key="1">
    <source>
        <dbReference type="ARBA" id="ARBA00004651"/>
    </source>
</evidence>
<feature type="transmembrane region" description="Helical" evidence="7">
    <location>
        <begin position="265"/>
        <end position="288"/>
    </location>
</feature>
<keyword evidence="3 7" id="KW-0812">Transmembrane</keyword>
<evidence type="ECO:0000259" key="8">
    <source>
        <dbReference type="Pfam" id="PF00361"/>
    </source>
</evidence>
<dbReference type="GO" id="GO:0042773">
    <property type="term" value="P:ATP synthesis coupled electron transport"/>
    <property type="evidence" value="ECO:0007669"/>
    <property type="project" value="InterPro"/>
</dbReference>
<dbReference type="EC" id="1.6.99.5" evidence="9"/>
<dbReference type="Pfam" id="PF00361">
    <property type="entry name" value="Proton_antipo_M"/>
    <property type="match status" value="1"/>
</dbReference>
<dbReference type="PRINTS" id="PR01437">
    <property type="entry name" value="NUOXDRDTASE4"/>
</dbReference>
<keyword evidence="2" id="KW-1003">Cell membrane</keyword>
<comment type="subcellular location">
    <subcellularLocation>
        <location evidence="1">Cell membrane</location>
        <topology evidence="1">Multi-pass membrane protein</topology>
    </subcellularLocation>
</comment>
<feature type="transmembrane region" description="Helical" evidence="7">
    <location>
        <begin position="72"/>
        <end position="92"/>
    </location>
</feature>
<feature type="transmembrane region" description="Helical" evidence="7">
    <location>
        <begin position="232"/>
        <end position="253"/>
    </location>
</feature>
<protein>
    <submittedName>
        <fullName evidence="9">Putative NADH dehydrogenase (Quinone)</fullName>
        <ecNumber evidence="9">1.6.99.5</ecNumber>
    </submittedName>
</protein>
<evidence type="ECO:0000256" key="2">
    <source>
        <dbReference type="ARBA" id="ARBA00022475"/>
    </source>
</evidence>
<dbReference type="GO" id="GO:0005886">
    <property type="term" value="C:plasma membrane"/>
    <property type="evidence" value="ECO:0007669"/>
    <property type="project" value="UniProtKB-SubCell"/>
</dbReference>
<name>E6Q396_9ZZZZ</name>
<keyword evidence="5 9" id="KW-0560">Oxidoreductase</keyword>
<feature type="transmembrane region" description="Helical" evidence="7">
    <location>
        <begin position="28"/>
        <end position="51"/>
    </location>
</feature>
<dbReference type="PANTHER" id="PTHR42682">
    <property type="entry name" value="HYDROGENASE-4 COMPONENT F"/>
    <property type="match status" value="1"/>
</dbReference>
<keyword evidence="4 7" id="KW-1133">Transmembrane helix</keyword>
<accession>E6Q396</accession>
<feature type="transmembrane region" description="Helical" evidence="7">
    <location>
        <begin position="189"/>
        <end position="211"/>
    </location>
</feature>
<feature type="transmembrane region" description="Helical" evidence="7">
    <location>
        <begin position="423"/>
        <end position="444"/>
    </location>
</feature>
<evidence type="ECO:0000256" key="7">
    <source>
        <dbReference type="SAM" id="Phobius"/>
    </source>
</evidence>